<sequence>MRRSGAGFGIFLTGLVIGLIAGPVIGVWLGFMAYKGERADVARRAGQQTSLRDALVSVQASLCAVRARTEVPNPAGLDYNERWKLAERWAVMAGELQGEADNQVKHACAELLAQAPTDPPAGQQSQRPPS</sequence>
<evidence type="ECO:0000313" key="2">
    <source>
        <dbReference type="EMBL" id="MBI3126147.1"/>
    </source>
</evidence>
<comment type="caution">
    <text evidence="2">The sequence shown here is derived from an EMBL/GenBank/DDBJ whole genome shotgun (WGS) entry which is preliminary data.</text>
</comment>
<name>A0A932MM40_UNCTE</name>
<evidence type="ECO:0000256" key="1">
    <source>
        <dbReference type="SAM" id="Phobius"/>
    </source>
</evidence>
<keyword evidence="1" id="KW-0812">Transmembrane</keyword>
<keyword evidence="1" id="KW-1133">Transmembrane helix</keyword>
<feature type="transmembrane region" description="Helical" evidence="1">
    <location>
        <begin position="6"/>
        <end position="34"/>
    </location>
</feature>
<organism evidence="2 3">
    <name type="scientific">Tectimicrobiota bacterium</name>
    <dbReference type="NCBI Taxonomy" id="2528274"/>
    <lineage>
        <taxon>Bacteria</taxon>
        <taxon>Pseudomonadati</taxon>
        <taxon>Nitrospinota/Tectimicrobiota group</taxon>
        <taxon>Candidatus Tectimicrobiota</taxon>
    </lineage>
</organism>
<keyword evidence="1" id="KW-0472">Membrane</keyword>
<dbReference type="AlphaFoldDB" id="A0A932MM40"/>
<accession>A0A932MM40</accession>
<dbReference type="EMBL" id="JACPUR010000001">
    <property type="protein sequence ID" value="MBI3126147.1"/>
    <property type="molecule type" value="Genomic_DNA"/>
</dbReference>
<reference evidence="2" key="1">
    <citation type="submission" date="2020-07" db="EMBL/GenBank/DDBJ databases">
        <title>Huge and variable diversity of episymbiotic CPR bacteria and DPANN archaea in groundwater ecosystems.</title>
        <authorList>
            <person name="He C.Y."/>
            <person name="Keren R."/>
            <person name="Whittaker M."/>
            <person name="Farag I.F."/>
            <person name="Doudna J."/>
            <person name="Cate J.H.D."/>
            <person name="Banfield J.F."/>
        </authorList>
    </citation>
    <scope>NUCLEOTIDE SEQUENCE</scope>
    <source>
        <strain evidence="2">NC_groundwater_763_Ag_S-0.2um_68_21</strain>
    </source>
</reference>
<evidence type="ECO:0000313" key="3">
    <source>
        <dbReference type="Proteomes" id="UP000782312"/>
    </source>
</evidence>
<gene>
    <name evidence="2" type="ORF">HYZ11_00910</name>
</gene>
<proteinExistence type="predicted"/>
<protein>
    <submittedName>
        <fullName evidence="2">DUF456 domain-containing protein</fullName>
    </submittedName>
</protein>
<dbReference type="Proteomes" id="UP000782312">
    <property type="component" value="Unassembled WGS sequence"/>
</dbReference>